<keyword evidence="4 11" id="KW-0175">Coiled coil</keyword>
<dbReference type="Gene3D" id="3.30.530.20">
    <property type="match status" value="1"/>
</dbReference>
<dbReference type="GO" id="GO:0008289">
    <property type="term" value="F:lipid binding"/>
    <property type="evidence" value="ECO:0007669"/>
    <property type="project" value="InterPro"/>
</dbReference>
<dbReference type="Gene3D" id="1.10.10.60">
    <property type="entry name" value="Homeodomain-like"/>
    <property type="match status" value="1"/>
</dbReference>
<dbReference type="PANTHER" id="PTHR45654">
    <property type="entry name" value="HOMEOBOX-LEUCINE ZIPPER PROTEIN MERISTEM L1"/>
    <property type="match status" value="1"/>
</dbReference>
<feature type="DNA-binding region" description="Homeobox" evidence="9">
    <location>
        <begin position="21"/>
        <end position="80"/>
    </location>
</feature>
<reference evidence="15 16" key="1">
    <citation type="submission" date="2023-10" db="EMBL/GenBank/DDBJ databases">
        <title>Genome-Wide Identification Analysis in wild type Solanum Pinnatisectum Reveals Some Genes Defensing Phytophthora Infestans.</title>
        <authorList>
            <person name="Sun C."/>
        </authorList>
    </citation>
    <scope>NUCLEOTIDE SEQUENCE [LARGE SCALE GENOMIC DNA]</scope>
    <source>
        <strain evidence="15">LQN</strain>
        <tissue evidence="15">Leaf</tissue>
    </source>
</reference>
<dbReference type="CDD" id="cd00086">
    <property type="entry name" value="homeodomain"/>
    <property type="match status" value="1"/>
</dbReference>
<dbReference type="SMART" id="SM00234">
    <property type="entry name" value="START"/>
    <property type="match status" value="1"/>
</dbReference>
<proteinExistence type="inferred from homology"/>
<evidence type="ECO:0000256" key="4">
    <source>
        <dbReference type="ARBA" id="ARBA00023054"/>
    </source>
</evidence>
<evidence type="ECO:0000259" key="13">
    <source>
        <dbReference type="PROSITE" id="PS50071"/>
    </source>
</evidence>
<dbReference type="PANTHER" id="PTHR45654:SF83">
    <property type="entry name" value="START DOMAIN-CONTAINING PROTEIN"/>
    <property type="match status" value="1"/>
</dbReference>
<dbReference type="InterPro" id="IPR002913">
    <property type="entry name" value="START_lipid-bd_dom"/>
</dbReference>
<evidence type="ECO:0000313" key="16">
    <source>
        <dbReference type="Proteomes" id="UP001311915"/>
    </source>
</evidence>
<evidence type="ECO:0000256" key="11">
    <source>
        <dbReference type="SAM" id="Coils"/>
    </source>
</evidence>
<dbReference type="InterPro" id="IPR001356">
    <property type="entry name" value="HD"/>
</dbReference>
<feature type="domain" description="Homeobox" evidence="13">
    <location>
        <begin position="19"/>
        <end position="79"/>
    </location>
</feature>
<dbReference type="InterPro" id="IPR057993">
    <property type="entry name" value="HD-Zip_IV_C"/>
</dbReference>
<dbReference type="InterPro" id="IPR009057">
    <property type="entry name" value="Homeodomain-like_sf"/>
</dbReference>
<dbReference type="AlphaFoldDB" id="A0AAV9LF49"/>
<keyword evidence="16" id="KW-1185">Reference proteome</keyword>
<evidence type="ECO:0000256" key="6">
    <source>
        <dbReference type="ARBA" id="ARBA00023155"/>
    </source>
</evidence>
<evidence type="ECO:0000256" key="1">
    <source>
        <dbReference type="ARBA" id="ARBA00004123"/>
    </source>
</evidence>
<gene>
    <name evidence="15" type="ORF">R3W88_026696</name>
</gene>
<sequence>MADSGEKQVGESSISQKGSKRKGQGQRHSVEATQKLEAFFKRCRFPDEDQRNQLAIEVGLDPDQIKGWFQNKRTQTKTKNERSNNQNLQNENEKFRREIIEMKEAMENNMRSKCDGPLIGEVERAGNIENLKINMQRLREERKRIISNIISSYHGKSFVMDSNLAPPNSTLGSLTNSSDECLLRQTICGSPIGYNSSFHPENNNDNNNVRAHSINIKNIPIISQLEQENYGFHHDNNGEKSVIFGIVVPAINELLGLVYVNEPLWVKSSVDEGWLIHRESYDRTFSNSNRPYKSSTARIESSRSFGVVPMTAIDLIKNFRDPIKWMNMFPTIVTKARIVDVLDSGNTEVSIQLMYEKLHILSPLVEARDFVFIRCCKQLDQTTWIMVDVSYDLFKEIQTCAPSYAWKFPSGCVIQDIGDGKSMVAWIEHVQIDEKCQVNHIFRDLLCGRQTYGAQRWIVTLQRMSERYNFATPVTCATTDDSQGEGVKNVMNLSQRMVKSFCETLSMTDKLGFSTSSHLNNEDRISIRKNEEITQSKGFIATAATSLWVPLSFETIFNLLKDNNTRCQWDVLSGENNVTEMDQVLTGTCSENCITFIQHMPIENNMLVLQESSIDKMGAFLIYGPIDSTTYTSFLSGGDGKKVVILPSGIIISPDGRLASDMNSNGNAQNGSILTVAFQKLICANNSIFQDQHMEEIVYIHSLLRSTVLKIKAIVGCSD</sequence>
<dbReference type="Pfam" id="PF00046">
    <property type="entry name" value="Homeodomain"/>
    <property type="match status" value="1"/>
</dbReference>
<keyword evidence="7" id="KW-0804">Transcription</keyword>
<keyword evidence="6 9" id="KW-0371">Homeobox</keyword>
<evidence type="ECO:0000256" key="5">
    <source>
        <dbReference type="ARBA" id="ARBA00023125"/>
    </source>
</evidence>
<keyword evidence="3" id="KW-0805">Transcription regulation</keyword>
<evidence type="ECO:0000259" key="14">
    <source>
        <dbReference type="PROSITE" id="PS50848"/>
    </source>
</evidence>
<keyword evidence="8 9" id="KW-0539">Nucleus</keyword>
<name>A0AAV9LF49_9SOLN</name>
<comment type="caution">
    <text evidence="15">The sequence shown here is derived from an EMBL/GenBank/DDBJ whole genome shotgun (WGS) entry which is preliminary data.</text>
</comment>
<dbReference type="InterPro" id="IPR023393">
    <property type="entry name" value="START-like_dom_sf"/>
</dbReference>
<dbReference type="SUPFAM" id="SSF55961">
    <property type="entry name" value="Bet v1-like"/>
    <property type="match status" value="2"/>
</dbReference>
<dbReference type="PROSITE" id="PS50071">
    <property type="entry name" value="HOMEOBOX_2"/>
    <property type="match status" value="1"/>
</dbReference>
<accession>A0AAV9LF49</accession>
<evidence type="ECO:0000256" key="3">
    <source>
        <dbReference type="ARBA" id="ARBA00023015"/>
    </source>
</evidence>
<dbReference type="GO" id="GO:0005634">
    <property type="term" value="C:nucleus"/>
    <property type="evidence" value="ECO:0007669"/>
    <property type="project" value="UniProtKB-SubCell"/>
</dbReference>
<dbReference type="CDD" id="cd08875">
    <property type="entry name" value="START_ArGLABRA2_like"/>
    <property type="match status" value="1"/>
</dbReference>
<dbReference type="Proteomes" id="UP001311915">
    <property type="component" value="Unassembled WGS sequence"/>
</dbReference>
<dbReference type="Pfam" id="PF25797">
    <property type="entry name" value="PDF2_C"/>
    <property type="match status" value="1"/>
</dbReference>
<evidence type="ECO:0000256" key="2">
    <source>
        <dbReference type="ARBA" id="ARBA00006789"/>
    </source>
</evidence>
<feature type="region of interest" description="Disordered" evidence="12">
    <location>
        <begin position="1"/>
        <end position="33"/>
    </location>
</feature>
<protein>
    <submittedName>
        <fullName evidence="15">Uncharacterized protein</fullName>
    </submittedName>
</protein>
<dbReference type="GO" id="GO:0003677">
    <property type="term" value="F:DNA binding"/>
    <property type="evidence" value="ECO:0007669"/>
    <property type="project" value="UniProtKB-UniRule"/>
</dbReference>
<comment type="similarity">
    <text evidence="2">Belongs to the HD-ZIP homeobox family. Class IV subfamily.</text>
</comment>
<feature type="coiled-coil region" evidence="11">
    <location>
        <begin position="71"/>
        <end position="148"/>
    </location>
</feature>
<dbReference type="EMBL" id="JAWPEI010000006">
    <property type="protein sequence ID" value="KAK4723917.1"/>
    <property type="molecule type" value="Genomic_DNA"/>
</dbReference>
<evidence type="ECO:0000256" key="7">
    <source>
        <dbReference type="ARBA" id="ARBA00023163"/>
    </source>
</evidence>
<evidence type="ECO:0000256" key="10">
    <source>
        <dbReference type="RuleBase" id="RU000682"/>
    </source>
</evidence>
<evidence type="ECO:0000256" key="9">
    <source>
        <dbReference type="PROSITE-ProRule" id="PRU00108"/>
    </source>
</evidence>
<keyword evidence="5 9" id="KW-0238">DNA-binding</keyword>
<organism evidence="15 16">
    <name type="scientific">Solanum pinnatisectum</name>
    <name type="common">tansyleaf nightshade</name>
    <dbReference type="NCBI Taxonomy" id="50273"/>
    <lineage>
        <taxon>Eukaryota</taxon>
        <taxon>Viridiplantae</taxon>
        <taxon>Streptophyta</taxon>
        <taxon>Embryophyta</taxon>
        <taxon>Tracheophyta</taxon>
        <taxon>Spermatophyta</taxon>
        <taxon>Magnoliopsida</taxon>
        <taxon>eudicotyledons</taxon>
        <taxon>Gunneridae</taxon>
        <taxon>Pentapetalae</taxon>
        <taxon>asterids</taxon>
        <taxon>lamiids</taxon>
        <taxon>Solanales</taxon>
        <taxon>Solanaceae</taxon>
        <taxon>Solanoideae</taxon>
        <taxon>Solaneae</taxon>
        <taxon>Solanum</taxon>
    </lineage>
</organism>
<dbReference type="PROSITE" id="PS50848">
    <property type="entry name" value="START"/>
    <property type="match status" value="1"/>
</dbReference>
<evidence type="ECO:0000313" key="15">
    <source>
        <dbReference type="EMBL" id="KAK4723917.1"/>
    </source>
</evidence>
<dbReference type="SUPFAM" id="SSF46689">
    <property type="entry name" value="Homeodomain-like"/>
    <property type="match status" value="1"/>
</dbReference>
<dbReference type="SMART" id="SM00389">
    <property type="entry name" value="HOX"/>
    <property type="match status" value="1"/>
</dbReference>
<dbReference type="Pfam" id="PF01852">
    <property type="entry name" value="START"/>
    <property type="match status" value="1"/>
</dbReference>
<comment type="subcellular location">
    <subcellularLocation>
        <location evidence="1 9 10">Nucleus</location>
    </subcellularLocation>
</comment>
<dbReference type="InterPro" id="IPR042160">
    <property type="entry name" value="HD-Zip_IV"/>
</dbReference>
<evidence type="ECO:0000256" key="12">
    <source>
        <dbReference type="SAM" id="MobiDB-lite"/>
    </source>
</evidence>
<evidence type="ECO:0000256" key="8">
    <source>
        <dbReference type="ARBA" id="ARBA00023242"/>
    </source>
</evidence>
<feature type="domain" description="START" evidence="14">
    <location>
        <begin position="236"/>
        <end position="470"/>
    </location>
</feature>